<feature type="transmembrane region" description="Helical" evidence="5">
    <location>
        <begin position="189"/>
        <end position="207"/>
    </location>
</feature>
<keyword evidence="4 5" id="KW-0472">Membrane</keyword>
<feature type="transmembrane region" description="Helical" evidence="5">
    <location>
        <begin position="81"/>
        <end position="101"/>
    </location>
</feature>
<dbReference type="GO" id="GO:0016020">
    <property type="term" value="C:membrane"/>
    <property type="evidence" value="ECO:0007669"/>
    <property type="project" value="UniProtKB-SubCell"/>
</dbReference>
<feature type="transmembrane region" description="Helical" evidence="5">
    <location>
        <begin position="122"/>
        <end position="153"/>
    </location>
</feature>
<comment type="subcellular location">
    <subcellularLocation>
        <location evidence="1">Membrane</location>
        <topology evidence="1">Multi-pass membrane protein</topology>
    </subcellularLocation>
</comment>
<name>A0ABD5WQ35_9EURY</name>
<proteinExistence type="predicted"/>
<protein>
    <submittedName>
        <fullName evidence="7">ABC transporter permease</fullName>
    </submittedName>
</protein>
<sequence length="286" mass="31069">MGAKEFRSRTETPTSGTGLWNRQVGAFVRRYLREVVRDRTVLFWSLGFPTVFYLLTITTFIQMSQIPDELHAAVKATTALSYGVFGSVVVCLNAFGQQLVTDIEDERYTEFRSLPLSPSADFVGRLVAGLLFAFVAFLFVVAVSVATGAGYVLRGPESILVVALAFVLMAVVWMVIALLIVLTVGNARYANIISLSVALASYFGTGFNGTDVTSFAGSDWLLNALPNTLATRLMTYHLADIQEWEPAGLAPPDPPSSLAYLGLLAVYGVVFLGIGTVLTKKILYKE</sequence>
<evidence type="ECO:0000256" key="2">
    <source>
        <dbReference type="ARBA" id="ARBA00022692"/>
    </source>
</evidence>
<evidence type="ECO:0000256" key="1">
    <source>
        <dbReference type="ARBA" id="ARBA00004141"/>
    </source>
</evidence>
<dbReference type="EMBL" id="JBHSZH010000005">
    <property type="protein sequence ID" value="MFC7081173.1"/>
    <property type="molecule type" value="Genomic_DNA"/>
</dbReference>
<evidence type="ECO:0000313" key="8">
    <source>
        <dbReference type="Proteomes" id="UP001596407"/>
    </source>
</evidence>
<evidence type="ECO:0000256" key="5">
    <source>
        <dbReference type="SAM" id="Phobius"/>
    </source>
</evidence>
<dbReference type="RefSeq" id="WP_382209954.1">
    <property type="nucleotide sequence ID" value="NZ_JBHSZH010000005.1"/>
</dbReference>
<evidence type="ECO:0000313" key="7">
    <source>
        <dbReference type="EMBL" id="MFC7081173.1"/>
    </source>
</evidence>
<gene>
    <name evidence="7" type="ORF">ACFQJ6_14770</name>
</gene>
<evidence type="ECO:0000259" key="6">
    <source>
        <dbReference type="Pfam" id="PF01061"/>
    </source>
</evidence>
<keyword evidence="2 5" id="KW-0812">Transmembrane</keyword>
<evidence type="ECO:0000256" key="4">
    <source>
        <dbReference type="ARBA" id="ARBA00023136"/>
    </source>
</evidence>
<dbReference type="Pfam" id="PF01061">
    <property type="entry name" value="ABC2_membrane"/>
    <property type="match status" value="1"/>
</dbReference>
<dbReference type="AlphaFoldDB" id="A0ABD5WQ35"/>
<feature type="transmembrane region" description="Helical" evidence="5">
    <location>
        <begin position="41"/>
        <end position="61"/>
    </location>
</feature>
<keyword evidence="3 5" id="KW-1133">Transmembrane helix</keyword>
<comment type="caution">
    <text evidence="7">The sequence shown here is derived from an EMBL/GenBank/DDBJ whole genome shotgun (WGS) entry which is preliminary data.</text>
</comment>
<dbReference type="Proteomes" id="UP001596407">
    <property type="component" value="Unassembled WGS sequence"/>
</dbReference>
<feature type="transmembrane region" description="Helical" evidence="5">
    <location>
        <begin position="159"/>
        <end position="182"/>
    </location>
</feature>
<accession>A0ABD5WQ35</accession>
<organism evidence="7 8">
    <name type="scientific">Halorussus caseinilyticus</name>
    <dbReference type="NCBI Taxonomy" id="3034025"/>
    <lineage>
        <taxon>Archaea</taxon>
        <taxon>Methanobacteriati</taxon>
        <taxon>Methanobacteriota</taxon>
        <taxon>Stenosarchaea group</taxon>
        <taxon>Halobacteria</taxon>
        <taxon>Halobacteriales</taxon>
        <taxon>Haladaptataceae</taxon>
        <taxon>Halorussus</taxon>
    </lineage>
</organism>
<keyword evidence="8" id="KW-1185">Reference proteome</keyword>
<reference evidence="7 8" key="1">
    <citation type="journal article" date="2019" name="Int. J. Syst. Evol. Microbiol.">
        <title>The Global Catalogue of Microorganisms (GCM) 10K type strain sequencing project: providing services to taxonomists for standard genome sequencing and annotation.</title>
        <authorList>
            <consortium name="The Broad Institute Genomics Platform"/>
            <consortium name="The Broad Institute Genome Sequencing Center for Infectious Disease"/>
            <person name="Wu L."/>
            <person name="Ma J."/>
        </authorList>
    </citation>
    <scope>NUCLEOTIDE SEQUENCE [LARGE SCALE GENOMIC DNA]</scope>
    <source>
        <strain evidence="7 8">DT72</strain>
    </source>
</reference>
<feature type="transmembrane region" description="Helical" evidence="5">
    <location>
        <begin position="258"/>
        <end position="278"/>
    </location>
</feature>
<evidence type="ECO:0000256" key="3">
    <source>
        <dbReference type="ARBA" id="ARBA00022989"/>
    </source>
</evidence>
<dbReference type="InterPro" id="IPR013525">
    <property type="entry name" value="ABC2_TM"/>
</dbReference>
<feature type="domain" description="ABC-2 type transporter transmembrane" evidence="6">
    <location>
        <begin position="22"/>
        <end position="207"/>
    </location>
</feature>